<comment type="caution">
    <text evidence="2">The sequence shown here is derived from an EMBL/GenBank/DDBJ whole genome shotgun (WGS) entry which is preliminary data.</text>
</comment>
<protein>
    <submittedName>
        <fullName evidence="2">Winged helix DNA-binding protein</fullName>
    </submittedName>
</protein>
<dbReference type="SUPFAM" id="SSF46785">
    <property type="entry name" value="Winged helix' DNA-binding domain"/>
    <property type="match status" value="1"/>
</dbReference>
<dbReference type="InterPro" id="IPR000835">
    <property type="entry name" value="HTH_MarR-typ"/>
</dbReference>
<dbReference type="InterPro" id="IPR036388">
    <property type="entry name" value="WH-like_DNA-bd_sf"/>
</dbReference>
<dbReference type="InterPro" id="IPR036390">
    <property type="entry name" value="WH_DNA-bd_sf"/>
</dbReference>
<proteinExistence type="predicted"/>
<name>A0AAW5R198_9HYPH</name>
<keyword evidence="3" id="KW-1185">Reference proteome</keyword>
<dbReference type="AlphaFoldDB" id="A0AAW5R198"/>
<organism evidence="2 3">
    <name type="scientific">Microbaculum marinisediminis</name>
    <dbReference type="NCBI Taxonomy" id="2931392"/>
    <lineage>
        <taxon>Bacteria</taxon>
        <taxon>Pseudomonadati</taxon>
        <taxon>Pseudomonadota</taxon>
        <taxon>Alphaproteobacteria</taxon>
        <taxon>Hyphomicrobiales</taxon>
        <taxon>Tepidamorphaceae</taxon>
        <taxon>Microbaculum</taxon>
    </lineage>
</organism>
<keyword evidence="2" id="KW-0238">DNA-binding</keyword>
<sequence>MADTRKACGGRDDETAAAAPQDYETKFSEFEYAIWHLGSAFARWRRDCLDAVSDVGLSSTEASVLHAIHMNGNPKGLMEISRLLHRDDLPNIQYGLKKLSQLGLIEKQGSSRKNMTYSVSEDGSRIVDAYLRKRREVLLRLFQHVAPSSRDLDDLIMQMHVMIGLYDQSSDMVMSRQP</sequence>
<dbReference type="RefSeq" id="WP_261617338.1">
    <property type="nucleotide sequence ID" value="NZ_JALIDZ010000008.1"/>
</dbReference>
<accession>A0AAW5R198</accession>
<feature type="domain" description="HTH marR-type" evidence="1">
    <location>
        <begin position="57"/>
        <end position="123"/>
    </location>
</feature>
<evidence type="ECO:0000313" key="2">
    <source>
        <dbReference type="EMBL" id="MCT8973758.1"/>
    </source>
</evidence>
<dbReference type="GO" id="GO:0003677">
    <property type="term" value="F:DNA binding"/>
    <property type="evidence" value="ECO:0007669"/>
    <property type="project" value="UniProtKB-KW"/>
</dbReference>
<dbReference type="Gene3D" id="1.10.10.10">
    <property type="entry name" value="Winged helix-like DNA-binding domain superfamily/Winged helix DNA-binding domain"/>
    <property type="match status" value="1"/>
</dbReference>
<evidence type="ECO:0000259" key="1">
    <source>
        <dbReference type="Pfam" id="PF13463"/>
    </source>
</evidence>
<dbReference type="GO" id="GO:0003700">
    <property type="term" value="F:DNA-binding transcription factor activity"/>
    <property type="evidence" value="ECO:0007669"/>
    <property type="project" value="InterPro"/>
</dbReference>
<gene>
    <name evidence="2" type="ORF">MUB46_17980</name>
</gene>
<reference evidence="2 3" key="1">
    <citation type="submission" date="2022-04" db="EMBL/GenBank/DDBJ databases">
        <authorList>
            <person name="Ye Y.-Q."/>
            <person name="Du Z.-J."/>
        </authorList>
    </citation>
    <scope>NUCLEOTIDE SEQUENCE [LARGE SCALE GENOMIC DNA]</scope>
    <source>
        <strain evidence="2 3">A6E488</strain>
    </source>
</reference>
<dbReference type="Pfam" id="PF13463">
    <property type="entry name" value="HTH_27"/>
    <property type="match status" value="1"/>
</dbReference>
<dbReference type="EMBL" id="JALIDZ010000008">
    <property type="protein sequence ID" value="MCT8973758.1"/>
    <property type="molecule type" value="Genomic_DNA"/>
</dbReference>
<dbReference type="Proteomes" id="UP001320898">
    <property type="component" value="Unassembled WGS sequence"/>
</dbReference>
<evidence type="ECO:0000313" key="3">
    <source>
        <dbReference type="Proteomes" id="UP001320898"/>
    </source>
</evidence>